<gene>
    <name evidence="2" type="ORF">QVD17_28520</name>
</gene>
<keyword evidence="1" id="KW-0812">Transmembrane</keyword>
<evidence type="ECO:0000313" key="3">
    <source>
        <dbReference type="Proteomes" id="UP001229421"/>
    </source>
</evidence>
<keyword evidence="1" id="KW-1133">Transmembrane helix</keyword>
<feature type="transmembrane region" description="Helical" evidence="1">
    <location>
        <begin position="29"/>
        <end position="52"/>
    </location>
</feature>
<dbReference type="Proteomes" id="UP001229421">
    <property type="component" value="Unassembled WGS sequence"/>
</dbReference>
<organism evidence="2 3">
    <name type="scientific">Tagetes erecta</name>
    <name type="common">African marigold</name>
    <dbReference type="NCBI Taxonomy" id="13708"/>
    <lineage>
        <taxon>Eukaryota</taxon>
        <taxon>Viridiplantae</taxon>
        <taxon>Streptophyta</taxon>
        <taxon>Embryophyta</taxon>
        <taxon>Tracheophyta</taxon>
        <taxon>Spermatophyta</taxon>
        <taxon>Magnoliopsida</taxon>
        <taxon>eudicotyledons</taxon>
        <taxon>Gunneridae</taxon>
        <taxon>Pentapetalae</taxon>
        <taxon>asterids</taxon>
        <taxon>campanulids</taxon>
        <taxon>Asterales</taxon>
        <taxon>Asteraceae</taxon>
        <taxon>Asteroideae</taxon>
        <taxon>Heliantheae alliance</taxon>
        <taxon>Tageteae</taxon>
        <taxon>Tagetes</taxon>
    </lineage>
</organism>
<dbReference type="EMBL" id="JAUHHV010000007">
    <property type="protein sequence ID" value="KAK1419354.1"/>
    <property type="molecule type" value="Genomic_DNA"/>
</dbReference>
<comment type="caution">
    <text evidence="2">The sequence shown here is derived from an EMBL/GenBank/DDBJ whole genome shotgun (WGS) entry which is preliminary data.</text>
</comment>
<evidence type="ECO:0000313" key="2">
    <source>
        <dbReference type="EMBL" id="KAK1419354.1"/>
    </source>
</evidence>
<reference evidence="2" key="1">
    <citation type="journal article" date="2023" name="bioRxiv">
        <title>Improved chromosome-level genome assembly for marigold (Tagetes erecta).</title>
        <authorList>
            <person name="Jiang F."/>
            <person name="Yuan L."/>
            <person name="Wang S."/>
            <person name="Wang H."/>
            <person name="Xu D."/>
            <person name="Wang A."/>
            <person name="Fan W."/>
        </authorList>
    </citation>
    <scope>NUCLEOTIDE SEQUENCE</scope>
    <source>
        <strain evidence="2">WSJ</strain>
        <tissue evidence="2">Leaf</tissue>
    </source>
</reference>
<accession>A0AAD8KAT0</accession>
<proteinExistence type="predicted"/>
<name>A0AAD8KAT0_TARER</name>
<protein>
    <submittedName>
        <fullName evidence="2">Uncharacterized protein</fullName>
    </submittedName>
</protein>
<sequence>MPTKMKTTIEVNRSPDKQWDFGLPVLDHLLTIIEIILFVLDIFIQNFAAFGFRDARILGEPSEAETSGISTSGI</sequence>
<keyword evidence="1" id="KW-0472">Membrane</keyword>
<evidence type="ECO:0000256" key="1">
    <source>
        <dbReference type="SAM" id="Phobius"/>
    </source>
</evidence>
<dbReference type="AlphaFoldDB" id="A0AAD8KAT0"/>
<keyword evidence="3" id="KW-1185">Reference proteome</keyword>